<feature type="non-terminal residue" evidence="6">
    <location>
        <position position="1"/>
    </location>
</feature>
<dbReference type="Pfam" id="PF13927">
    <property type="entry name" value="Ig_3"/>
    <property type="match status" value="1"/>
</dbReference>
<feature type="domain" description="Fibronectin type-III" evidence="5">
    <location>
        <begin position="691"/>
        <end position="786"/>
    </location>
</feature>
<dbReference type="InterPro" id="IPR013783">
    <property type="entry name" value="Ig-like_fold"/>
</dbReference>
<evidence type="ECO:0000313" key="7">
    <source>
        <dbReference type="Proteomes" id="UP001159405"/>
    </source>
</evidence>
<dbReference type="PROSITE" id="PS50835">
    <property type="entry name" value="IG_LIKE"/>
    <property type="match status" value="2"/>
</dbReference>
<feature type="domain" description="Fibronectin type-III" evidence="5">
    <location>
        <begin position="495"/>
        <end position="589"/>
    </location>
</feature>
<proteinExistence type="predicted"/>
<feature type="region of interest" description="Disordered" evidence="3">
    <location>
        <begin position="289"/>
        <end position="309"/>
    </location>
</feature>
<dbReference type="PANTHER" id="PTHR44170">
    <property type="entry name" value="PROTEIN SIDEKICK"/>
    <property type="match status" value="1"/>
</dbReference>
<dbReference type="EMBL" id="CALNXK010000095">
    <property type="protein sequence ID" value="CAH3153080.1"/>
    <property type="molecule type" value="Genomic_DNA"/>
</dbReference>
<evidence type="ECO:0000256" key="3">
    <source>
        <dbReference type="SAM" id="MobiDB-lite"/>
    </source>
</evidence>
<sequence>IISVPPELTTYPINQTKIEGENVTFTCDATGNPEPIFLWTKDGAPVSLTTLKIIFSSDFKRLFITNVNRTDSGEYVCRATNYIGGYQSNSASLNVYYRPEFIQHPKNQTLTEGDNATFTCDTSGNPSPTLSWTKDGSVVNLTSRISLSLDNTLLVITNVSRGDSGQYICVSANVVGTVQSSRATLNVQSVPRPPENVTVITKSSRVVNMSWTPGFSGNSDILNYTVEISTDNQTFAEARCQGLSSSGCVVSSTFRSASLVDLHPGRTYYIRMFATNKVGVSAVSSVITTTTDEEEPDGAPQNVRGHNTSSTSISVSWEAVQADLQNGIITGYNITYQSLTENDNGFVLTGPDDRQANLTGLKEFVDYNISVVAFTVKGDGPPFFLVVRTDQDRPHAPPQNIRANSTTSTSIFVKWNDVPSEDQNGIIRNYTVRYRAVGALGPFDTTKVFTKEANLTGLIKDESYNVSVLATTDKGNGPYSVPIILTTTENKPAGAPQNVRGHNTSSTSISVSWDEVQAELRNGIITGYTILYKSLTENDNGILPAGPNDRQVNLTGLREFVDYNISVVAFTVKGDGPPSVLVVRTDQDRPHAPPQNVSENSTTSTSIFVKWNDVPSEDQNGIIRSYTVRYRAVGVLGPFDMTTVFTKEVNLTGLIKDESYNVSVLATTEKGDGPYSDPAIFTTNEDLPGAAPSNVRANFTSSTSILVKWDEVPKDKRHGRIRYYTVIWKRAQGADQRETRNVDAPMQQFELTNLAKYAEYSIQVLGATRVGKGPASIPIVQRTDEDIPNAPPSKIQGYILNATNILVQWGSVPPPDQNGIILSYTVTYQTLPDGSPRRKVVNTPTTEAKLTGLNPNTNYSITVFASTVKGDGSVSTPIVVLTDLNRKFTQTLSFCFN</sequence>
<dbReference type="Pfam" id="PF07679">
    <property type="entry name" value="I-set"/>
    <property type="match status" value="1"/>
</dbReference>
<evidence type="ECO:0000313" key="6">
    <source>
        <dbReference type="EMBL" id="CAH3153080.1"/>
    </source>
</evidence>
<name>A0ABN8PYJ4_9CNID</name>
<dbReference type="InterPro" id="IPR003598">
    <property type="entry name" value="Ig_sub2"/>
</dbReference>
<feature type="domain" description="Fibronectin type-III" evidence="5">
    <location>
        <begin position="791"/>
        <end position="885"/>
    </location>
</feature>
<dbReference type="CDD" id="cd00063">
    <property type="entry name" value="FN3"/>
    <property type="match status" value="7"/>
</dbReference>
<evidence type="ECO:0000256" key="1">
    <source>
        <dbReference type="ARBA" id="ARBA00022737"/>
    </source>
</evidence>
<keyword evidence="2" id="KW-1015">Disulfide bond</keyword>
<evidence type="ECO:0000259" key="4">
    <source>
        <dbReference type="PROSITE" id="PS50835"/>
    </source>
</evidence>
<dbReference type="SMART" id="SM00409">
    <property type="entry name" value="IG"/>
    <property type="match status" value="2"/>
</dbReference>
<dbReference type="Pfam" id="PF00041">
    <property type="entry name" value="fn3"/>
    <property type="match status" value="7"/>
</dbReference>
<dbReference type="InterPro" id="IPR007110">
    <property type="entry name" value="Ig-like_dom"/>
</dbReference>
<feature type="domain" description="Ig-like" evidence="4">
    <location>
        <begin position="99"/>
        <end position="186"/>
    </location>
</feature>
<dbReference type="PANTHER" id="PTHR44170:SF6">
    <property type="entry name" value="CONTACTIN"/>
    <property type="match status" value="1"/>
</dbReference>
<dbReference type="SMART" id="SM00060">
    <property type="entry name" value="FN3"/>
    <property type="match status" value="7"/>
</dbReference>
<feature type="domain" description="Fibronectin type-III" evidence="5">
    <location>
        <begin position="299"/>
        <end position="393"/>
    </location>
</feature>
<dbReference type="PROSITE" id="PS50853">
    <property type="entry name" value="FN3"/>
    <property type="match status" value="7"/>
</dbReference>
<evidence type="ECO:0000259" key="5">
    <source>
        <dbReference type="PROSITE" id="PS50853"/>
    </source>
</evidence>
<reference evidence="6 7" key="1">
    <citation type="submission" date="2022-05" db="EMBL/GenBank/DDBJ databases">
        <authorList>
            <consortium name="Genoscope - CEA"/>
            <person name="William W."/>
        </authorList>
    </citation>
    <scope>NUCLEOTIDE SEQUENCE [LARGE SCALE GENOMIC DNA]</scope>
</reference>
<feature type="domain" description="Fibronectin type-III" evidence="5">
    <location>
        <begin position="397"/>
        <end position="490"/>
    </location>
</feature>
<comment type="caution">
    <text evidence="6">The sequence shown here is derived from an EMBL/GenBank/DDBJ whole genome shotgun (WGS) entry which is preliminary data.</text>
</comment>
<dbReference type="Gene3D" id="2.60.40.10">
    <property type="entry name" value="Immunoglobulins"/>
    <property type="match status" value="9"/>
</dbReference>
<dbReference type="Proteomes" id="UP001159405">
    <property type="component" value="Unassembled WGS sequence"/>
</dbReference>
<organism evidence="6 7">
    <name type="scientific">Porites lobata</name>
    <dbReference type="NCBI Taxonomy" id="104759"/>
    <lineage>
        <taxon>Eukaryota</taxon>
        <taxon>Metazoa</taxon>
        <taxon>Cnidaria</taxon>
        <taxon>Anthozoa</taxon>
        <taxon>Hexacorallia</taxon>
        <taxon>Scleractinia</taxon>
        <taxon>Fungiina</taxon>
        <taxon>Poritidae</taxon>
        <taxon>Porites</taxon>
    </lineage>
</organism>
<keyword evidence="7" id="KW-1185">Reference proteome</keyword>
<dbReference type="InterPro" id="IPR003961">
    <property type="entry name" value="FN3_dom"/>
</dbReference>
<dbReference type="SMART" id="SM00408">
    <property type="entry name" value="IGc2"/>
    <property type="match status" value="2"/>
</dbReference>
<evidence type="ECO:0000256" key="2">
    <source>
        <dbReference type="ARBA" id="ARBA00023157"/>
    </source>
</evidence>
<dbReference type="InterPro" id="IPR036116">
    <property type="entry name" value="FN3_sf"/>
</dbReference>
<keyword evidence="1" id="KW-0677">Repeat</keyword>
<feature type="domain" description="Ig-like" evidence="4">
    <location>
        <begin position="6"/>
        <end position="94"/>
    </location>
</feature>
<feature type="domain" description="Fibronectin type-III" evidence="5">
    <location>
        <begin position="193"/>
        <end position="294"/>
    </location>
</feature>
<dbReference type="InterPro" id="IPR003599">
    <property type="entry name" value="Ig_sub"/>
</dbReference>
<dbReference type="SUPFAM" id="SSF49265">
    <property type="entry name" value="Fibronectin type III"/>
    <property type="match status" value="4"/>
</dbReference>
<protein>
    <submittedName>
        <fullName evidence="6">Uncharacterized protein</fullName>
    </submittedName>
</protein>
<gene>
    <name evidence="6" type="ORF">PLOB_00049392</name>
</gene>
<dbReference type="SUPFAM" id="SSF48726">
    <property type="entry name" value="Immunoglobulin"/>
    <property type="match status" value="2"/>
</dbReference>
<feature type="domain" description="Fibronectin type-III" evidence="5">
    <location>
        <begin position="593"/>
        <end position="686"/>
    </location>
</feature>
<dbReference type="InterPro" id="IPR036179">
    <property type="entry name" value="Ig-like_dom_sf"/>
</dbReference>
<accession>A0ABN8PYJ4</accession>
<dbReference type="InterPro" id="IPR013098">
    <property type="entry name" value="Ig_I-set"/>
</dbReference>